<dbReference type="AlphaFoldDB" id="A0A0J1ICG0"/>
<accession>A0A0J1ICG0</accession>
<dbReference type="PROSITE" id="PS51257">
    <property type="entry name" value="PROKAR_LIPOPROTEIN"/>
    <property type="match status" value="1"/>
</dbReference>
<dbReference type="Proteomes" id="UP000036045">
    <property type="component" value="Unassembled WGS sequence"/>
</dbReference>
<dbReference type="OrthoDB" id="54751at2"/>
<dbReference type="EMBL" id="LDPH01000024">
    <property type="protein sequence ID" value="KLV23613.1"/>
    <property type="molecule type" value="Genomic_DNA"/>
</dbReference>
<evidence type="ECO:0000313" key="2">
    <source>
        <dbReference type="EMBL" id="KLV23613.1"/>
    </source>
</evidence>
<gene>
    <name evidence="2" type="ORF">ABW02_18970</name>
</gene>
<keyword evidence="1" id="KW-0732">Signal</keyword>
<dbReference type="SUPFAM" id="SSF53850">
    <property type="entry name" value="Periplasmic binding protein-like II"/>
    <property type="match status" value="1"/>
</dbReference>
<dbReference type="PANTHER" id="PTHR43649">
    <property type="entry name" value="ARABINOSE-BINDING PROTEIN-RELATED"/>
    <property type="match status" value="1"/>
</dbReference>
<name>A0A0J1ICG0_NIACI</name>
<dbReference type="GeneID" id="56351407"/>
<dbReference type="InterPro" id="IPR050490">
    <property type="entry name" value="Bact_solute-bd_prot1"/>
</dbReference>
<dbReference type="Gene3D" id="3.40.190.10">
    <property type="entry name" value="Periplasmic binding protein-like II"/>
    <property type="match status" value="2"/>
</dbReference>
<keyword evidence="3" id="KW-1185">Reference proteome</keyword>
<reference evidence="2 3" key="1">
    <citation type="submission" date="2015-05" db="EMBL/GenBank/DDBJ databases">
        <title>Whole genome sequence and identification of bacterial endophytes from Costus igneus.</title>
        <authorList>
            <person name="Lee Y.P."/>
            <person name="Gan H.M."/>
            <person name="Eng W."/>
            <person name="Wheatley M.S."/>
            <person name="Caraballo A."/>
            <person name="Polter S."/>
            <person name="Savka M.A."/>
            <person name="Hudson A.O."/>
        </authorList>
    </citation>
    <scope>NUCLEOTIDE SEQUENCE [LARGE SCALE GENOMIC DNA]</scope>
    <source>
        <strain evidence="2 3">RIT379</strain>
    </source>
</reference>
<evidence type="ECO:0000256" key="1">
    <source>
        <dbReference type="SAM" id="SignalP"/>
    </source>
</evidence>
<protein>
    <submittedName>
        <fullName evidence="2">Sugar ABC transporter substrate-binding protein</fullName>
    </submittedName>
</protein>
<dbReference type="RefSeq" id="WP_047943821.1">
    <property type="nucleotide sequence ID" value="NZ_CP053989.1"/>
</dbReference>
<comment type="caution">
    <text evidence="2">The sequence shown here is derived from an EMBL/GenBank/DDBJ whole genome shotgun (WGS) entry which is preliminary data.</text>
</comment>
<feature type="chain" id="PRO_5039032352" evidence="1">
    <location>
        <begin position="20"/>
        <end position="554"/>
    </location>
</feature>
<proteinExistence type="predicted"/>
<dbReference type="PATRIC" id="fig|1397.4.peg.2513"/>
<evidence type="ECO:0000313" key="3">
    <source>
        <dbReference type="Proteomes" id="UP000036045"/>
    </source>
</evidence>
<sequence length="554" mass="62722">MKKILSVLSLFLIGLLVLSGCESDKETSSNVDGNGIKTFTAFMAVPGKELPDDNRMMNKIAEKIGAKADVTWLTGQTASERIGVMIAGGEYPDFIDGSDGTAALINAGALIPLEDYLDDYPNIKNLYTDAQWNQIRNEDGHIYIIPQFGVVKGQNMAVNHSDEAFWIQKRILEWADYPEITTLDEYFDLIESYLKENPTSEDGQKNIGFSILSDDWRYFCLENPPQFLAGYPNDGAAVIDPVTKEAKVYDQIPEAKEYYKILSEKFAKGIVDPETFTMSYDQYIAKISSGRVLGMVDQYWQFQDAETSLKSQGLDHLTYVPLDLVLDKNVTPQYFSPPTLNVANGLGISISNKDVEGSLKFLNDLLDPEIMVMRTWGEKGVDYEVDDKGLFYRTEEQRKNAKNQNYVTNNFSDYNYFPTYTGMMEDGINAVSPGEQPDEFYATLSDLDRKILDAYGYKKWTDFLTPVKENAPWYPIYSATNGWTASTPEGISKEKMTEVKQQWLPKVIMTPPDKFESAWSDYMDAYNSQVDVKAYEDALTKEVQRRIEVSESTN</sequence>
<feature type="signal peptide" evidence="1">
    <location>
        <begin position="1"/>
        <end position="19"/>
    </location>
</feature>
<dbReference type="PANTHER" id="PTHR43649:SF12">
    <property type="entry name" value="DIACETYLCHITOBIOSE BINDING PROTEIN DASA"/>
    <property type="match status" value="1"/>
</dbReference>
<organism evidence="2 3">
    <name type="scientific">Niallia circulans</name>
    <name type="common">Bacillus circulans</name>
    <dbReference type="NCBI Taxonomy" id="1397"/>
    <lineage>
        <taxon>Bacteria</taxon>
        <taxon>Bacillati</taxon>
        <taxon>Bacillota</taxon>
        <taxon>Bacilli</taxon>
        <taxon>Bacillales</taxon>
        <taxon>Bacillaceae</taxon>
        <taxon>Niallia</taxon>
    </lineage>
</organism>